<name>A0A219B2S6_9SPHN</name>
<dbReference type="CDD" id="cd05154">
    <property type="entry name" value="ACAD10_11_N-like"/>
    <property type="match status" value="1"/>
</dbReference>
<keyword evidence="3" id="KW-1185">Reference proteome</keyword>
<dbReference type="InterPro" id="IPR002575">
    <property type="entry name" value="Aminoglycoside_PTrfase"/>
</dbReference>
<feature type="domain" description="Aminoglycoside phosphotransferase" evidence="1">
    <location>
        <begin position="45"/>
        <end position="263"/>
    </location>
</feature>
<gene>
    <name evidence="2" type="ORF">B5C34_02725</name>
</gene>
<dbReference type="Gene3D" id="3.30.200.20">
    <property type="entry name" value="Phosphorylase Kinase, domain 1"/>
    <property type="match status" value="1"/>
</dbReference>
<dbReference type="GO" id="GO:0016740">
    <property type="term" value="F:transferase activity"/>
    <property type="evidence" value="ECO:0007669"/>
    <property type="project" value="UniProtKB-KW"/>
</dbReference>
<dbReference type="OrthoDB" id="3806873at2"/>
<protein>
    <submittedName>
        <fullName evidence="2">Phosphotransferase family protein</fullName>
    </submittedName>
</protein>
<evidence type="ECO:0000259" key="1">
    <source>
        <dbReference type="Pfam" id="PF01636"/>
    </source>
</evidence>
<dbReference type="Gene3D" id="3.90.1200.10">
    <property type="match status" value="1"/>
</dbReference>
<accession>A0A219B2S6</accession>
<comment type="caution">
    <text evidence="2">The sequence shown here is derived from an EMBL/GenBank/DDBJ whole genome shotgun (WGS) entry which is preliminary data.</text>
</comment>
<evidence type="ECO:0000313" key="3">
    <source>
        <dbReference type="Proteomes" id="UP000198462"/>
    </source>
</evidence>
<dbReference type="Pfam" id="PF01636">
    <property type="entry name" value="APH"/>
    <property type="match status" value="1"/>
</dbReference>
<dbReference type="InterPro" id="IPR041726">
    <property type="entry name" value="ACAD10_11_N"/>
</dbReference>
<evidence type="ECO:0000313" key="2">
    <source>
        <dbReference type="EMBL" id="OWV32474.1"/>
    </source>
</evidence>
<keyword evidence="2" id="KW-0808">Transferase</keyword>
<dbReference type="Proteomes" id="UP000198462">
    <property type="component" value="Unassembled WGS sequence"/>
</dbReference>
<dbReference type="PANTHER" id="PTHR47829">
    <property type="entry name" value="HYDROLASE, PUTATIVE (AFU_ORTHOLOGUE AFUA_1G12880)-RELATED"/>
    <property type="match status" value="1"/>
</dbReference>
<dbReference type="AlphaFoldDB" id="A0A219B2S6"/>
<reference evidence="3" key="1">
    <citation type="submission" date="2017-05" db="EMBL/GenBank/DDBJ databases">
        <authorList>
            <person name="Lin X."/>
        </authorList>
    </citation>
    <scope>NUCLEOTIDE SEQUENCE [LARGE SCALE GENOMIC DNA]</scope>
    <source>
        <strain evidence="3">JLT2012</strain>
    </source>
</reference>
<dbReference type="InterPro" id="IPR052898">
    <property type="entry name" value="ACAD10-like"/>
</dbReference>
<dbReference type="InterPro" id="IPR011009">
    <property type="entry name" value="Kinase-like_dom_sf"/>
</dbReference>
<dbReference type="RefSeq" id="WP_088711267.1">
    <property type="nucleotide sequence ID" value="NZ_NFZT01000001.1"/>
</dbReference>
<sequence length="357" mass="39464">MAEVEKAANGVGQRLGPVSEKHRFDESALDRWMSANVDGYAGSLEVRQFAGGASNPTFLLTSGDHRYVLRKKPPGQLLQSAHQVDREYRVMKALGETGVPVPVMRGICDDPEVIGTSFYVMDFLEGRIFRDASLPGMSPDERAAIYDELNATLAKLHVVDWRAVGLEGFGKPGNYFERQVARWARQYRDAPLDPVPAMDQLIEELPDHIPDDDSVSIAHGDYRLENVMFHPTEPKLVAVLDWELSTIGHPLADLGYSGFLWHSHSPVWGSLDGVDLETSGIPTEAEWVEAYRRRTGRDEIVGWNFLLAFSVFRLASISHGVHARALAGITPTGEVGENGCPILAEQALELLHKGDAR</sequence>
<dbReference type="PANTHER" id="PTHR47829:SF3">
    <property type="entry name" value="AMINOGLYCOSIDE PHOSPHOTRANSFERASE DOMAIN-CONTAINING PROTEIN"/>
    <property type="match status" value="1"/>
</dbReference>
<dbReference type="SUPFAM" id="SSF56112">
    <property type="entry name" value="Protein kinase-like (PK-like)"/>
    <property type="match status" value="1"/>
</dbReference>
<organism evidence="2 3">
    <name type="scientific">Pacificimonas flava</name>
    <dbReference type="NCBI Taxonomy" id="1234595"/>
    <lineage>
        <taxon>Bacteria</taxon>
        <taxon>Pseudomonadati</taxon>
        <taxon>Pseudomonadota</taxon>
        <taxon>Alphaproteobacteria</taxon>
        <taxon>Sphingomonadales</taxon>
        <taxon>Sphingosinicellaceae</taxon>
        <taxon>Pacificimonas</taxon>
    </lineage>
</organism>
<proteinExistence type="predicted"/>
<dbReference type="EMBL" id="NFZT01000001">
    <property type="protein sequence ID" value="OWV32474.1"/>
    <property type="molecule type" value="Genomic_DNA"/>
</dbReference>